<feature type="domain" description="BRCT" evidence="2">
    <location>
        <begin position="535"/>
        <end position="603"/>
    </location>
</feature>
<feature type="domain" description="BRCT" evidence="2">
    <location>
        <begin position="1063"/>
        <end position="1133"/>
    </location>
</feature>
<feature type="region of interest" description="Disordered" evidence="1">
    <location>
        <begin position="685"/>
        <end position="705"/>
    </location>
</feature>
<dbReference type="eggNOG" id="KOG2043">
    <property type="taxonomic scope" value="Eukaryota"/>
</dbReference>
<dbReference type="InParanoid" id="E3KFP0"/>
<dbReference type="STRING" id="418459.E3KFP0"/>
<dbReference type="Proteomes" id="UP000008783">
    <property type="component" value="Unassembled WGS sequence"/>
</dbReference>
<dbReference type="GeneID" id="10544816"/>
<evidence type="ECO:0000259" key="2">
    <source>
        <dbReference type="PROSITE" id="PS50172"/>
    </source>
</evidence>
<feature type="region of interest" description="Disordered" evidence="1">
    <location>
        <begin position="134"/>
        <end position="155"/>
    </location>
</feature>
<dbReference type="GO" id="GO:0005634">
    <property type="term" value="C:nucleus"/>
    <property type="evidence" value="ECO:0000318"/>
    <property type="project" value="GO_Central"/>
</dbReference>
<dbReference type="HOGENOM" id="CLU_002149_1_0_1"/>
<feature type="compositionally biased region" description="Polar residues" evidence="1">
    <location>
        <begin position="868"/>
        <end position="893"/>
    </location>
</feature>
<keyword evidence="4" id="KW-1185">Reference proteome</keyword>
<feature type="compositionally biased region" description="Basic and acidic residues" evidence="1">
    <location>
        <begin position="895"/>
        <end position="904"/>
    </location>
</feature>
<dbReference type="Pfam" id="PF12738">
    <property type="entry name" value="PTCB-BRCT"/>
    <property type="match status" value="2"/>
</dbReference>
<dbReference type="Pfam" id="PF16770">
    <property type="entry name" value="RTT107_BRCT_5"/>
    <property type="match status" value="1"/>
</dbReference>
<feature type="domain" description="BRCT" evidence="2">
    <location>
        <begin position="15"/>
        <end position="186"/>
    </location>
</feature>
<dbReference type="VEuPathDB" id="FungiDB:PGTG_09057"/>
<dbReference type="OrthoDB" id="342264at2759"/>
<feature type="region of interest" description="Disordered" evidence="1">
    <location>
        <begin position="753"/>
        <end position="1004"/>
    </location>
</feature>
<feature type="domain" description="BRCT" evidence="2">
    <location>
        <begin position="187"/>
        <end position="282"/>
    </location>
</feature>
<proteinExistence type="predicted"/>
<evidence type="ECO:0000313" key="3">
    <source>
        <dbReference type="EMBL" id="EFP83104.2"/>
    </source>
</evidence>
<dbReference type="InterPro" id="IPR036420">
    <property type="entry name" value="BRCT_dom_sf"/>
</dbReference>
<dbReference type="GO" id="GO:0035861">
    <property type="term" value="C:site of double-strand break"/>
    <property type="evidence" value="ECO:0000318"/>
    <property type="project" value="GO_Central"/>
</dbReference>
<dbReference type="SMART" id="SM00292">
    <property type="entry name" value="BRCT"/>
    <property type="match status" value="5"/>
</dbReference>
<dbReference type="FunCoup" id="E3KFP0">
    <property type="interactions" value="307"/>
</dbReference>
<reference evidence="4" key="2">
    <citation type="journal article" date="2011" name="Proc. Natl. Acad. Sci. U.S.A.">
        <title>Obligate biotrophy features unraveled by the genomic analysis of rust fungi.</title>
        <authorList>
            <person name="Duplessis S."/>
            <person name="Cuomo C.A."/>
            <person name="Lin Y.-C."/>
            <person name="Aerts A."/>
            <person name="Tisserant E."/>
            <person name="Veneault-Fourrey C."/>
            <person name="Joly D.L."/>
            <person name="Hacquard S."/>
            <person name="Amselem J."/>
            <person name="Cantarel B.L."/>
            <person name="Chiu R."/>
            <person name="Coutinho P.M."/>
            <person name="Feau N."/>
            <person name="Field M."/>
            <person name="Frey P."/>
            <person name="Gelhaye E."/>
            <person name="Goldberg J."/>
            <person name="Grabherr M.G."/>
            <person name="Kodira C.D."/>
            <person name="Kohler A."/>
            <person name="Kuees U."/>
            <person name="Lindquist E.A."/>
            <person name="Lucas S.M."/>
            <person name="Mago R."/>
            <person name="Mauceli E."/>
            <person name="Morin E."/>
            <person name="Murat C."/>
            <person name="Pangilinan J.L."/>
            <person name="Park R."/>
            <person name="Pearson M."/>
            <person name="Quesneville H."/>
            <person name="Rouhier N."/>
            <person name="Sakthikumar S."/>
            <person name="Salamov A.A."/>
            <person name="Schmutz J."/>
            <person name="Selles B."/>
            <person name="Shapiro H."/>
            <person name="Tanguay P."/>
            <person name="Tuskan G.A."/>
            <person name="Henrissat B."/>
            <person name="Van de Peer Y."/>
            <person name="Rouze P."/>
            <person name="Ellis J.G."/>
            <person name="Dodds P.N."/>
            <person name="Schein J.E."/>
            <person name="Zhong S."/>
            <person name="Hamelin R.C."/>
            <person name="Grigoriev I.V."/>
            <person name="Szabo L.J."/>
            <person name="Martin F."/>
        </authorList>
    </citation>
    <scope>NUCLEOTIDE SEQUENCE [LARGE SCALE GENOMIC DNA]</scope>
    <source>
        <strain evidence="4">CRL 75-36-700-3 / race SCCL</strain>
    </source>
</reference>
<dbReference type="RefSeq" id="XP_003327523.2">
    <property type="nucleotide sequence ID" value="XM_003327475.2"/>
</dbReference>
<dbReference type="KEGG" id="pgr:PGTG_09057"/>
<dbReference type="Gene3D" id="3.40.50.10190">
    <property type="entry name" value="BRCT domain"/>
    <property type="match status" value="4"/>
</dbReference>
<dbReference type="EMBL" id="DS178285">
    <property type="protein sequence ID" value="EFP83104.2"/>
    <property type="molecule type" value="Genomic_DNA"/>
</dbReference>
<evidence type="ECO:0000256" key="1">
    <source>
        <dbReference type="SAM" id="MobiDB-lite"/>
    </source>
</evidence>
<dbReference type="SUPFAM" id="SSF52113">
    <property type="entry name" value="BRCT domain"/>
    <property type="match status" value="4"/>
</dbReference>
<dbReference type="PANTHER" id="PTHR47667">
    <property type="entry name" value="REGULATOR OF TY1 TRANSPOSITION PROTEIN 107"/>
    <property type="match status" value="1"/>
</dbReference>
<protein>
    <recommendedName>
        <fullName evidence="2">BRCT domain-containing protein</fullName>
    </recommendedName>
</protein>
<dbReference type="InterPro" id="IPR001357">
    <property type="entry name" value="BRCT_dom"/>
</dbReference>
<organism evidence="3 4">
    <name type="scientific">Puccinia graminis f. sp. tritici (strain CRL 75-36-700-3 / race SCCL)</name>
    <name type="common">Black stem rust fungus</name>
    <dbReference type="NCBI Taxonomy" id="418459"/>
    <lineage>
        <taxon>Eukaryota</taxon>
        <taxon>Fungi</taxon>
        <taxon>Dikarya</taxon>
        <taxon>Basidiomycota</taxon>
        <taxon>Pucciniomycotina</taxon>
        <taxon>Pucciniomycetes</taxon>
        <taxon>Pucciniales</taxon>
        <taxon>Pucciniaceae</taxon>
        <taxon>Puccinia</taxon>
    </lineage>
</organism>
<dbReference type="PROSITE" id="PS50172">
    <property type="entry name" value="BRCT"/>
    <property type="match status" value="4"/>
</dbReference>
<evidence type="ECO:0000313" key="4">
    <source>
        <dbReference type="Proteomes" id="UP000008783"/>
    </source>
</evidence>
<feature type="compositionally biased region" description="Basic and acidic residues" evidence="1">
    <location>
        <begin position="939"/>
        <end position="949"/>
    </location>
</feature>
<sequence>MTSTTAIDREIIPPSPTDIFKNLTVFIDPSLPAILALQLKALLIHNRAKVASDSTPDIDQVLASIQVDSPTDTTDQAGSSKPSRLLISNLKPRFDLTETTHVITNSIHLPEYIALGRWEDEAGNIISFSYQLQSTPNNGNDAQEESRPSPDPNIPRVHRSIYLVTPLWVTQCYDLNKLLPTSAYSPDPYKFLSGIVIALDSGAKLPRADVELIQACVQAWGGQFRQGLTKEVTHLICCDEDTRDYKIANKLKVELGLKIVLPHWFHHSVSFRRIISEKPFEFPSPEILKARSPSMSADCQHGINGLPGTKLPPIGNPIEEDPEVESHSHKKATEMAFGAQNVSTRPVSQGLFDYLQVTNPDSLEENPTIKHSSKLPQHSLKDTPAYREFQDKSVYLVSSLGLSLSARRTLSRRIEELGAKVFDGGDMKLTKLDKVRSDAKLLKDATNAEENLKNSDIVICECRTGWEFWLAWDQGKKIGTLHWILCILNNLDSPTFAIRPPTERLLDFPCPPGPISGCDPESKPITVTNYAGAARAHLIKLIEKMHMTFSGALDQNTFMVVAANKAGSKVDFANKSGIQIVNHHYIEDCFQNWSKQSIQTHHLTFPDGVNICELVGQVTRTLDGISKWTKRTEVKEQKKRDLSVLPSKLVKIPLSEISSTIPPEDGNPQPSTSTVLQQINNFPQNPEASVAEAPTAKRVNRKPRLISDSTELSRISASDILMADEPRLPSDSAELSSLNASDILKVAAIEPLESPRNSSSRGSIPPIEVDDRDLALITPRPSRQSPRKRSSTLVELDSNPSKKTKKGSNTDTETKKLDTTAPPSRASPPDRPGSVGGRDSSPISTPIQPKLTKSAKRPVSSKKALMRTTPTAPLSATRSSTRKAAQVAIQNVKSAAEDMNLHEKEKKKKRISGGPLIGMEDGGYFGSPKKPSQPASRKQSKDPVKREADEQSEAISNEEGKLPNLGLSKKKGKRASGESKSAPDDEAQSSDLESLTIKGVKKPKQKVKVEDSELDYLSKSISVDHLDRKTKSTLGSRSNSTLAGSSSSRKICITESGTRIGPKISNKLGKMGAKFIESTPSLNDGCTHLLTNKIARTEKFLSCIVLGCFIVDHQWAEECAKRNEFVDEEGYELKDLEGERLHKFELSRSLKIARTHKILTGFQIFLTPYVANQHSKLLKKLILLAGGQVATKIPPLQDLQRTADEIKRQNSLENDDDGSGGRGGNKSLIVSCKEDHKYLKTHLIKKFPTKFLISDDDYPNGSDDDDEPSLIRIFDSNLILQGLLVQEIKFEKRFVLDCSGLL</sequence>
<gene>
    <name evidence="3" type="ORF">PGTG_09057</name>
</gene>
<dbReference type="PANTHER" id="PTHR47667:SF1">
    <property type="entry name" value="REGULATOR OF TY1 TRANSPOSITION PROTEIN 107"/>
    <property type="match status" value="1"/>
</dbReference>
<reference key="1">
    <citation type="submission" date="2007-01" db="EMBL/GenBank/DDBJ databases">
        <title>The Genome Sequence of Puccinia graminis f. sp. tritici Strain CRL 75-36-700-3.</title>
        <authorList>
            <consortium name="The Broad Institute Genome Sequencing Platform"/>
            <person name="Birren B."/>
            <person name="Lander E."/>
            <person name="Galagan J."/>
            <person name="Nusbaum C."/>
            <person name="Devon K."/>
            <person name="Cuomo C."/>
            <person name="Jaffe D."/>
            <person name="Butler J."/>
            <person name="Alvarez P."/>
            <person name="Gnerre S."/>
            <person name="Grabherr M."/>
            <person name="Mauceli E."/>
            <person name="Brockman W."/>
            <person name="Young S."/>
            <person name="LaButti K."/>
            <person name="Sykes S."/>
            <person name="DeCaprio D."/>
            <person name="Crawford M."/>
            <person name="Koehrsen M."/>
            <person name="Engels R."/>
            <person name="Montgomery P."/>
            <person name="Pearson M."/>
            <person name="Howarth C."/>
            <person name="Larson L."/>
            <person name="White J."/>
            <person name="Zeng Q."/>
            <person name="Kodira C."/>
            <person name="Yandava C."/>
            <person name="Alvarado L."/>
            <person name="O'Leary S."/>
            <person name="Szabo L."/>
            <person name="Dean R."/>
            <person name="Schein J."/>
        </authorList>
    </citation>
    <scope>NUCLEOTIDE SEQUENCE</scope>
    <source>
        <strain>CRL 75-36-700-3</strain>
    </source>
</reference>
<dbReference type="InterPro" id="IPR053036">
    <property type="entry name" value="CellCycle_DNARepair_Reg"/>
</dbReference>
<name>E3KFP0_PUCGT</name>
<accession>E3KFP0</accession>